<gene>
    <name evidence="2" type="ORF">HYG79_06775</name>
</gene>
<dbReference type="SUPFAM" id="SSF81606">
    <property type="entry name" value="PP2C-like"/>
    <property type="match status" value="1"/>
</dbReference>
<name>A0A7H9ANT7_9FLAO</name>
<evidence type="ECO:0000313" key="3">
    <source>
        <dbReference type="Proteomes" id="UP000509302"/>
    </source>
</evidence>
<dbReference type="PROSITE" id="PS51746">
    <property type="entry name" value="PPM_2"/>
    <property type="match status" value="1"/>
</dbReference>
<organism evidence="2 3">
    <name type="scientific">Costertonia aggregata</name>
    <dbReference type="NCBI Taxonomy" id="343403"/>
    <lineage>
        <taxon>Bacteria</taxon>
        <taxon>Pseudomonadati</taxon>
        <taxon>Bacteroidota</taxon>
        <taxon>Flavobacteriia</taxon>
        <taxon>Flavobacteriales</taxon>
        <taxon>Flavobacteriaceae</taxon>
        <taxon>Costertonia</taxon>
    </lineage>
</organism>
<dbReference type="Pfam" id="PF13672">
    <property type="entry name" value="PP2C_2"/>
    <property type="match status" value="1"/>
</dbReference>
<dbReference type="RefSeq" id="WP_179241354.1">
    <property type="nucleotide sequence ID" value="NZ_CP058595.1"/>
</dbReference>
<protein>
    <submittedName>
        <fullName evidence="2">Serine/threonine-protein phosphatase</fullName>
    </submittedName>
</protein>
<dbReference type="CDD" id="cd00143">
    <property type="entry name" value="PP2Cc"/>
    <property type="match status" value="1"/>
</dbReference>
<dbReference type="KEGG" id="cagg:HYG79_06775"/>
<dbReference type="AlphaFoldDB" id="A0A7H9ANT7"/>
<dbReference type="SMART" id="SM00332">
    <property type="entry name" value="PP2Cc"/>
    <property type="match status" value="1"/>
</dbReference>
<accession>A0A7H9ANT7</accession>
<dbReference type="EMBL" id="CP058595">
    <property type="protein sequence ID" value="QLG45064.1"/>
    <property type="molecule type" value="Genomic_DNA"/>
</dbReference>
<dbReference type="SMART" id="SM00331">
    <property type="entry name" value="PP2C_SIG"/>
    <property type="match status" value="1"/>
</dbReference>
<dbReference type="Proteomes" id="UP000509302">
    <property type="component" value="Chromosome"/>
</dbReference>
<evidence type="ECO:0000259" key="1">
    <source>
        <dbReference type="PROSITE" id="PS51746"/>
    </source>
</evidence>
<sequence length="262" mass="29859">MKLFQPEYLNELGERTNNEDAVYPVSPNKNDTVFLVCDGVGGQAKGAVASKLICEHFPVYLKKASNNVEDDKLLEKGLRYVEEQLRHYANNNPDSLQMASTLTIICFSKKGNSATLGWVGDSRIYHIRNGGILFQTKDHSHVQSLLEMGEISEEEAKTHPKKNVITRAVNGKTQTRIATCKIDDIVENDFFLLCSDGILENLDNEKINIWFRTNAEPITIRNQIQKSAKGKTKDNYSMYLIKIKESNKAGQKDKKRFWNFFY</sequence>
<feature type="domain" description="PPM-type phosphatase" evidence="1">
    <location>
        <begin position="3"/>
        <end position="243"/>
    </location>
</feature>
<reference evidence="2 3" key="1">
    <citation type="journal article" date="2006" name="Int. J. Syst. Evol. Microbiol.">
        <title>Costertonia aggregata gen. nov., sp. nov., a mesophilic marine bacterium of the family Flavobacteriaceae, isolated from a mature biofilm.</title>
        <authorList>
            <person name="Kwon K.K."/>
            <person name="Lee Y.K."/>
            <person name="Lee H.K."/>
        </authorList>
    </citation>
    <scope>NUCLEOTIDE SEQUENCE [LARGE SCALE GENOMIC DNA]</scope>
    <source>
        <strain evidence="2 3">KCCM 42265</strain>
    </source>
</reference>
<proteinExistence type="predicted"/>
<evidence type="ECO:0000313" key="2">
    <source>
        <dbReference type="EMBL" id="QLG45064.1"/>
    </source>
</evidence>
<keyword evidence="3" id="KW-1185">Reference proteome</keyword>
<dbReference type="Gene3D" id="3.60.40.10">
    <property type="entry name" value="PPM-type phosphatase domain"/>
    <property type="match status" value="1"/>
</dbReference>
<dbReference type="InterPro" id="IPR001932">
    <property type="entry name" value="PPM-type_phosphatase-like_dom"/>
</dbReference>
<dbReference type="InterPro" id="IPR036457">
    <property type="entry name" value="PPM-type-like_dom_sf"/>
</dbReference>